<dbReference type="EMBL" id="QUBQ01000006">
    <property type="protein sequence ID" value="REK71291.1"/>
    <property type="molecule type" value="Genomic_DNA"/>
</dbReference>
<reference evidence="3 4" key="1">
    <citation type="submission" date="2018-08" db="EMBL/GenBank/DDBJ databases">
        <title>Paenibacillus sp. M4BSY-1, whole genome shotgun sequence.</title>
        <authorList>
            <person name="Tuo L."/>
        </authorList>
    </citation>
    <scope>NUCLEOTIDE SEQUENCE [LARGE SCALE GENOMIC DNA]</scope>
    <source>
        <strain evidence="3 4">M4BSY-1</strain>
    </source>
</reference>
<dbReference type="AlphaFoldDB" id="A0A371P5T2"/>
<comment type="caution">
    <text evidence="3">The sequence shown here is derived from an EMBL/GenBank/DDBJ whole genome shotgun (WGS) entry which is preliminary data.</text>
</comment>
<keyword evidence="4" id="KW-1185">Reference proteome</keyword>
<dbReference type="InterPro" id="IPR042047">
    <property type="entry name" value="SleB_dom1"/>
</dbReference>
<dbReference type="InterPro" id="IPR036582">
    <property type="entry name" value="Mao_N_sf"/>
</dbReference>
<gene>
    <name evidence="3" type="ORF">DX130_22905</name>
</gene>
<dbReference type="Gene3D" id="1.10.10.2520">
    <property type="entry name" value="Cell wall hydrolase SleB, domain 1"/>
    <property type="match status" value="1"/>
</dbReference>
<evidence type="ECO:0000313" key="4">
    <source>
        <dbReference type="Proteomes" id="UP000261905"/>
    </source>
</evidence>
<proteinExistence type="predicted"/>
<dbReference type="Proteomes" id="UP000261905">
    <property type="component" value="Unassembled WGS sequence"/>
</dbReference>
<evidence type="ECO:0000259" key="2">
    <source>
        <dbReference type="Pfam" id="PF07833"/>
    </source>
</evidence>
<dbReference type="RefSeq" id="WP_116049347.1">
    <property type="nucleotide sequence ID" value="NZ_QUBQ01000006.1"/>
</dbReference>
<dbReference type="OrthoDB" id="9785345at2"/>
<protein>
    <submittedName>
        <fullName evidence="3">Cell wall hydrolase</fullName>
    </submittedName>
</protein>
<dbReference type="InterPro" id="IPR011105">
    <property type="entry name" value="Cell_wall_hydrolase_SleB"/>
</dbReference>
<evidence type="ECO:0000313" key="3">
    <source>
        <dbReference type="EMBL" id="REK71291.1"/>
    </source>
</evidence>
<dbReference type="SUPFAM" id="SSF55383">
    <property type="entry name" value="Copper amine oxidase, domain N"/>
    <property type="match status" value="2"/>
</dbReference>
<dbReference type="Gene3D" id="3.30.457.10">
    <property type="entry name" value="Copper amine oxidase-like, N-terminal domain"/>
    <property type="match status" value="1"/>
</dbReference>
<dbReference type="InterPro" id="IPR012854">
    <property type="entry name" value="Cu_amine_oxidase-like_N"/>
</dbReference>
<sequence length="331" mass="36687">MIRRSMPIGKRTLMVFIAMLLLCVGPLSVVAADIPQVTKSITITLDGEAVDIKEPVRKQDGRIYLPVARVAEMFGAKVKWDKKNEEATIHTLLGDTIVLGNEVPTVYFNEERYKLEETPFLADGKMYIPLRYVAELLHATVKWDAETDTAELTTVKPAVVTEEFGLAEIAKETGHGKAKLLERNGLDDKDEIKAGTKLRVVMPSVLKNKAQAFTEEDMTLLAKITQVESGYESYAGQLAVANVILNRVKDSRFPNTVKGVIYSGKQFPPAHNGQLDKSKPNESVLRAAKDALNGKNNVEDAVYFFNPKVSKGEFWSNLKVIVTIGHHSFAK</sequence>
<dbReference type="Gene3D" id="6.20.240.60">
    <property type="match status" value="1"/>
</dbReference>
<dbReference type="Pfam" id="PF07833">
    <property type="entry name" value="Cu_amine_oxidN1"/>
    <property type="match status" value="1"/>
</dbReference>
<feature type="domain" description="Cell wall hydrolase SleB" evidence="1">
    <location>
        <begin position="232"/>
        <end position="330"/>
    </location>
</feature>
<feature type="domain" description="Copper amine oxidase-like N-terminal" evidence="2">
    <location>
        <begin position="45"/>
        <end position="150"/>
    </location>
</feature>
<accession>A0A371P5T2</accession>
<name>A0A371P5T2_9BACL</name>
<organism evidence="3 4">
    <name type="scientific">Paenibacillus paeoniae</name>
    <dbReference type="NCBI Taxonomy" id="2292705"/>
    <lineage>
        <taxon>Bacteria</taxon>
        <taxon>Bacillati</taxon>
        <taxon>Bacillota</taxon>
        <taxon>Bacilli</taxon>
        <taxon>Bacillales</taxon>
        <taxon>Paenibacillaceae</taxon>
        <taxon>Paenibacillus</taxon>
    </lineage>
</organism>
<dbReference type="GO" id="GO:0016787">
    <property type="term" value="F:hydrolase activity"/>
    <property type="evidence" value="ECO:0007669"/>
    <property type="project" value="UniProtKB-KW"/>
</dbReference>
<keyword evidence="3" id="KW-0378">Hydrolase</keyword>
<dbReference type="Pfam" id="PF07486">
    <property type="entry name" value="Hydrolase_2"/>
    <property type="match status" value="1"/>
</dbReference>
<evidence type="ECO:0000259" key="1">
    <source>
        <dbReference type="Pfam" id="PF07486"/>
    </source>
</evidence>